<feature type="transmembrane region" description="Helical" evidence="1">
    <location>
        <begin position="99"/>
        <end position="123"/>
    </location>
</feature>
<feature type="transmembrane region" description="Helical" evidence="1">
    <location>
        <begin position="67"/>
        <end position="87"/>
    </location>
</feature>
<dbReference type="EMBL" id="VUOD01000012">
    <property type="protein sequence ID" value="KAA2283997.1"/>
    <property type="molecule type" value="Genomic_DNA"/>
</dbReference>
<dbReference type="PANTHER" id="PTHR28008">
    <property type="entry name" value="DOMAIN PROTEIN, PUTATIVE (AFU_ORTHOLOGUE AFUA_3G10980)-RELATED"/>
    <property type="match status" value="1"/>
</dbReference>
<keyword evidence="1" id="KW-0812">Transmembrane</keyword>
<dbReference type="RefSeq" id="WP_149861354.1">
    <property type="nucleotide sequence ID" value="NZ_VUOD01000012.1"/>
</dbReference>
<dbReference type="Proteomes" id="UP000322165">
    <property type="component" value="Unassembled WGS sequence"/>
</dbReference>
<sequence length="142" mass="15042">MSLRRFHRPRLWLSLWALGWLLCIALSLSPPVPLAMPPGSDKLGHLLSYFLLAAWAAMLFRGPRALLPAGLSLLLLGAGLEVLQATLTEQRLGEWQDLAANALGIAAGLAVAGTRAAAALEWLDGAMAGKRGREAGERNPGA</sequence>
<proteinExistence type="predicted"/>
<keyword evidence="1" id="KW-1133">Transmembrane helix</keyword>
<keyword evidence="1" id="KW-0472">Membrane</keyword>
<evidence type="ECO:0000313" key="2">
    <source>
        <dbReference type="EMBL" id="KAA2283997.1"/>
    </source>
</evidence>
<feature type="transmembrane region" description="Helical" evidence="1">
    <location>
        <begin position="43"/>
        <end position="60"/>
    </location>
</feature>
<reference evidence="2 3" key="2">
    <citation type="submission" date="2019-09" db="EMBL/GenBank/DDBJ databases">
        <authorList>
            <person name="Mazur A."/>
        </authorList>
    </citation>
    <scope>NUCLEOTIDE SEQUENCE [LARGE SCALE GENOMIC DNA]</scope>
    <source>
        <strain evidence="2 3">3729k</strain>
    </source>
</reference>
<reference evidence="2 3" key="1">
    <citation type="submission" date="2019-09" db="EMBL/GenBank/DDBJ databases">
        <title>Arenimonas chukotkensis sp. nov., a bacterium isolated from Chukotka hot spring, Arctic region, Russia.</title>
        <authorList>
            <person name="Zayulina K.S."/>
            <person name="Prokofeva M.I."/>
            <person name="Elcheninov A.G."/>
            <person name="Novikov A."/>
            <person name="Kochetkova T.V."/>
            <person name="Kublanov I.V."/>
        </authorList>
    </citation>
    <scope>NUCLEOTIDE SEQUENCE [LARGE SCALE GENOMIC DNA]</scope>
    <source>
        <strain evidence="2 3">3729k</strain>
    </source>
</reference>
<evidence type="ECO:0008006" key="4">
    <source>
        <dbReference type="Google" id="ProtNLM"/>
    </source>
</evidence>
<name>A0A5B2Z7X7_9GAMM</name>
<gene>
    <name evidence="2" type="ORF">F0415_11430</name>
</gene>
<dbReference type="PANTHER" id="PTHR28008:SF1">
    <property type="entry name" value="DOMAIN PROTEIN, PUTATIVE (AFU_ORTHOLOGUE AFUA_3G10980)-RELATED"/>
    <property type="match status" value="1"/>
</dbReference>
<comment type="caution">
    <text evidence="2">The sequence shown here is derived from an EMBL/GenBank/DDBJ whole genome shotgun (WGS) entry which is preliminary data.</text>
</comment>
<organism evidence="2 3">
    <name type="scientific">Arenimonas fontis</name>
    <dbReference type="NCBI Taxonomy" id="2608255"/>
    <lineage>
        <taxon>Bacteria</taxon>
        <taxon>Pseudomonadati</taxon>
        <taxon>Pseudomonadota</taxon>
        <taxon>Gammaproteobacteria</taxon>
        <taxon>Lysobacterales</taxon>
        <taxon>Lysobacteraceae</taxon>
        <taxon>Arenimonas</taxon>
    </lineage>
</organism>
<accession>A0A5B2Z7X7</accession>
<evidence type="ECO:0000313" key="3">
    <source>
        <dbReference type="Proteomes" id="UP000322165"/>
    </source>
</evidence>
<evidence type="ECO:0000256" key="1">
    <source>
        <dbReference type="SAM" id="Phobius"/>
    </source>
</evidence>
<dbReference type="AlphaFoldDB" id="A0A5B2Z7X7"/>
<protein>
    <recommendedName>
        <fullName evidence="4">VanZ family protein</fullName>
    </recommendedName>
</protein>
<keyword evidence="3" id="KW-1185">Reference proteome</keyword>